<accession>A0A3B7MSW8</accession>
<dbReference type="InterPro" id="IPR019887">
    <property type="entry name" value="Tscrpt_reg_AsnC/Lrp_C"/>
</dbReference>
<evidence type="ECO:0000259" key="4">
    <source>
        <dbReference type="PROSITE" id="PS50956"/>
    </source>
</evidence>
<dbReference type="InterPro" id="IPR036388">
    <property type="entry name" value="WH-like_DNA-bd_sf"/>
</dbReference>
<dbReference type="Gene3D" id="3.30.70.920">
    <property type="match status" value="1"/>
</dbReference>
<dbReference type="SUPFAM" id="SSF46785">
    <property type="entry name" value="Winged helix' DNA-binding domain"/>
    <property type="match status" value="1"/>
</dbReference>
<dbReference type="InterPro" id="IPR011991">
    <property type="entry name" value="ArsR-like_HTH"/>
</dbReference>
<keyword evidence="2" id="KW-0238">DNA-binding</keyword>
<dbReference type="GO" id="GO:0043200">
    <property type="term" value="P:response to amino acid"/>
    <property type="evidence" value="ECO:0007669"/>
    <property type="project" value="TreeGrafter"/>
</dbReference>
<dbReference type="EMBL" id="CP032157">
    <property type="protein sequence ID" value="AXY76349.1"/>
    <property type="molecule type" value="Genomic_DNA"/>
</dbReference>
<dbReference type="AlphaFoldDB" id="A0A3B7MSW8"/>
<organism evidence="5 6">
    <name type="scientific">Paraflavitalea soli</name>
    <dbReference type="NCBI Taxonomy" id="2315862"/>
    <lineage>
        <taxon>Bacteria</taxon>
        <taxon>Pseudomonadati</taxon>
        <taxon>Bacteroidota</taxon>
        <taxon>Chitinophagia</taxon>
        <taxon>Chitinophagales</taxon>
        <taxon>Chitinophagaceae</taxon>
        <taxon>Paraflavitalea</taxon>
    </lineage>
</organism>
<dbReference type="PRINTS" id="PR00033">
    <property type="entry name" value="HTHASNC"/>
</dbReference>
<feature type="domain" description="HTH asnC-type" evidence="4">
    <location>
        <begin position="1"/>
        <end position="64"/>
    </location>
</feature>
<evidence type="ECO:0000256" key="2">
    <source>
        <dbReference type="ARBA" id="ARBA00023125"/>
    </source>
</evidence>
<keyword evidence="1" id="KW-0805">Transcription regulation</keyword>
<dbReference type="PANTHER" id="PTHR30154:SF34">
    <property type="entry name" value="TRANSCRIPTIONAL REGULATOR AZLB"/>
    <property type="match status" value="1"/>
</dbReference>
<dbReference type="InterPro" id="IPR036390">
    <property type="entry name" value="WH_DNA-bd_sf"/>
</dbReference>
<dbReference type="GO" id="GO:0006355">
    <property type="term" value="P:regulation of DNA-templated transcription"/>
    <property type="evidence" value="ECO:0007669"/>
    <property type="project" value="UniProtKB-ARBA"/>
</dbReference>
<dbReference type="OrthoDB" id="9800326at2"/>
<proteinExistence type="predicted"/>
<dbReference type="SMART" id="SM00344">
    <property type="entry name" value="HTH_ASNC"/>
    <property type="match status" value="1"/>
</dbReference>
<keyword evidence="6" id="KW-1185">Reference proteome</keyword>
<dbReference type="CDD" id="cd00090">
    <property type="entry name" value="HTH_ARSR"/>
    <property type="match status" value="1"/>
</dbReference>
<gene>
    <name evidence="5" type="ORF">D3H65_21160</name>
</gene>
<dbReference type="Gene3D" id="1.10.10.10">
    <property type="entry name" value="Winged helix-like DNA-binding domain superfamily/Winged helix DNA-binding domain"/>
    <property type="match status" value="1"/>
</dbReference>
<evidence type="ECO:0000256" key="1">
    <source>
        <dbReference type="ARBA" id="ARBA00023015"/>
    </source>
</evidence>
<dbReference type="PANTHER" id="PTHR30154">
    <property type="entry name" value="LEUCINE-RESPONSIVE REGULATORY PROTEIN"/>
    <property type="match status" value="1"/>
</dbReference>
<evidence type="ECO:0000256" key="3">
    <source>
        <dbReference type="ARBA" id="ARBA00023163"/>
    </source>
</evidence>
<evidence type="ECO:0000313" key="6">
    <source>
        <dbReference type="Proteomes" id="UP000263900"/>
    </source>
</evidence>
<dbReference type="GO" id="GO:0005829">
    <property type="term" value="C:cytosol"/>
    <property type="evidence" value="ECO:0007669"/>
    <property type="project" value="TreeGrafter"/>
</dbReference>
<dbReference type="GO" id="GO:0043565">
    <property type="term" value="F:sequence-specific DNA binding"/>
    <property type="evidence" value="ECO:0007669"/>
    <property type="project" value="InterPro"/>
</dbReference>
<dbReference type="KEGG" id="pseg:D3H65_21160"/>
<dbReference type="InterPro" id="IPR011008">
    <property type="entry name" value="Dimeric_a/b-barrel"/>
</dbReference>
<name>A0A3B7MSW8_9BACT</name>
<sequence length="154" mass="17656">MKTDQFDRHLLRLLQQNNRLTSDELAEQVGLSASAVQRRLKRLRDEKLIEADVSIVSPSVAGIGISCIVEVALERCGSQDIEKFKQSMLQCSEVMQCYYVTGSYDFVIIVNMATMQEYELFTRKWLLDNSNVKHFYTHVVMDKIKVGYSVAIPE</sequence>
<protein>
    <submittedName>
        <fullName evidence="5">Lrp/AsnC family transcriptional regulator</fullName>
    </submittedName>
</protein>
<evidence type="ECO:0000313" key="5">
    <source>
        <dbReference type="EMBL" id="AXY76349.1"/>
    </source>
</evidence>
<dbReference type="Pfam" id="PF13412">
    <property type="entry name" value="HTH_24"/>
    <property type="match status" value="1"/>
</dbReference>
<dbReference type="InterPro" id="IPR019888">
    <property type="entry name" value="Tscrpt_reg_AsnC-like"/>
</dbReference>
<keyword evidence="3" id="KW-0804">Transcription</keyword>
<dbReference type="Pfam" id="PF01037">
    <property type="entry name" value="AsnC_trans_reg"/>
    <property type="match status" value="1"/>
</dbReference>
<dbReference type="SUPFAM" id="SSF54909">
    <property type="entry name" value="Dimeric alpha+beta barrel"/>
    <property type="match status" value="1"/>
</dbReference>
<reference evidence="5 6" key="1">
    <citation type="submission" date="2018-09" db="EMBL/GenBank/DDBJ databases">
        <title>Genome sequencing of strain 6GH32-13.</title>
        <authorList>
            <person name="Weon H.-Y."/>
            <person name="Heo J."/>
            <person name="Kwon S.-W."/>
        </authorList>
    </citation>
    <scope>NUCLEOTIDE SEQUENCE [LARGE SCALE GENOMIC DNA]</scope>
    <source>
        <strain evidence="5 6">5GH32-13</strain>
    </source>
</reference>
<dbReference type="RefSeq" id="WP_119052226.1">
    <property type="nucleotide sequence ID" value="NZ_CP032157.1"/>
</dbReference>
<dbReference type="PROSITE" id="PS50956">
    <property type="entry name" value="HTH_ASNC_2"/>
    <property type="match status" value="1"/>
</dbReference>
<dbReference type="InterPro" id="IPR000485">
    <property type="entry name" value="AsnC-type_HTH_dom"/>
</dbReference>
<dbReference type="Proteomes" id="UP000263900">
    <property type="component" value="Chromosome"/>
</dbReference>